<evidence type="ECO:0000256" key="1">
    <source>
        <dbReference type="SAM" id="Phobius"/>
    </source>
</evidence>
<keyword evidence="1" id="KW-0472">Membrane</keyword>
<dbReference type="EMBL" id="QEIV01000333">
    <property type="protein sequence ID" value="PWZ99180.1"/>
    <property type="molecule type" value="Genomic_DNA"/>
</dbReference>
<comment type="caution">
    <text evidence="2">The sequence shown here is derived from an EMBL/GenBank/DDBJ whole genome shotgun (WGS) entry which is preliminary data.</text>
</comment>
<accession>A0A317ZAA6</accession>
<dbReference type="AlphaFoldDB" id="A0A317ZAA6"/>
<dbReference type="Proteomes" id="UP000246351">
    <property type="component" value="Unassembled WGS sequence"/>
</dbReference>
<sequence>MMKNNLQQPTTDKVDMKNLIKFIVATLLGIIIVLIPFSFASGVDTILFHVIKTFVSTFQG</sequence>
<protein>
    <submittedName>
        <fullName evidence="2">Arginine transporter</fullName>
    </submittedName>
</protein>
<proteinExistence type="predicted"/>
<organism evidence="2 3">
    <name type="scientific">Staphylococcus pseudintermedius</name>
    <dbReference type="NCBI Taxonomy" id="283734"/>
    <lineage>
        <taxon>Bacteria</taxon>
        <taxon>Bacillati</taxon>
        <taxon>Bacillota</taxon>
        <taxon>Bacilli</taxon>
        <taxon>Bacillales</taxon>
        <taxon>Staphylococcaceae</taxon>
        <taxon>Staphylococcus</taxon>
        <taxon>Staphylococcus intermedius group</taxon>
    </lineage>
</organism>
<evidence type="ECO:0000313" key="2">
    <source>
        <dbReference type="EMBL" id="PWZ99180.1"/>
    </source>
</evidence>
<keyword evidence="1" id="KW-1133">Transmembrane helix</keyword>
<reference evidence="2 3" key="1">
    <citation type="journal article" date="2018" name="Vet. Microbiol.">
        <title>Clonal diversity and geographic distribution of methicillin-resistant Staphylococcus pseudintermedius from Australian animals: Discovery of novel sequence types.</title>
        <authorList>
            <person name="Worthing K.A."/>
            <person name="Abraham S."/>
            <person name="Coombs G.W."/>
            <person name="Pang S."/>
            <person name="Saputra S."/>
            <person name="Jordan D."/>
            <person name="Trott D.J."/>
            <person name="Norris J.M."/>
        </authorList>
    </citation>
    <scope>NUCLEOTIDE SEQUENCE [LARGE SCALE GENOMIC DNA]</scope>
    <source>
        <strain evidence="2 3">ST71 3</strain>
    </source>
</reference>
<keyword evidence="1" id="KW-0812">Transmembrane</keyword>
<name>A0A317ZAA6_STAPS</name>
<feature type="transmembrane region" description="Helical" evidence="1">
    <location>
        <begin position="20"/>
        <end position="39"/>
    </location>
</feature>
<gene>
    <name evidence="2" type="ORF">DD924_04090</name>
</gene>
<feature type="non-terminal residue" evidence="2">
    <location>
        <position position="60"/>
    </location>
</feature>
<evidence type="ECO:0000313" key="3">
    <source>
        <dbReference type="Proteomes" id="UP000246351"/>
    </source>
</evidence>